<dbReference type="NCBIfam" id="TIGR00221">
    <property type="entry name" value="nagA"/>
    <property type="match status" value="1"/>
</dbReference>
<sequence>MSLLIKGVTVVNAAERLENIDVLMVDGKIQRIAKEIQADATIIDGTGKYLLPGFIDMHIHGSVRCDAMDASDEGLHTMAASLLREGTTSFLATTMTQSPENIEAALAVLGDFKPTLQEAEMVGVHLEGPFVSKKRAGAQPLEHITPPDMALFRKWQQLSGHRIKEITIAPEEPGGMEAVKALHADGVVVSIGHSDATFDEVVEAVELGVSQGTHLYNQMRPFHHREPGVIGATWLLPEIKAELIADFIHSHPKAVLMAYKMKTAAGIILITDAMRAKGMPYGDYDLGGQLVHVTETGAHLPNGSLAGSVLTMDQAVRNMHQATNCSLEELVQMSSFNAAQQLQMTNKGRLVEQADADAVLLDERLTLVQTVKAGNIVYEVKS</sequence>
<evidence type="ECO:0000256" key="2">
    <source>
        <dbReference type="ARBA" id="ARBA00011899"/>
    </source>
</evidence>
<keyword evidence="5 9" id="KW-0378">Hydrolase</keyword>
<keyword evidence="6 9" id="KW-0119">Carbohydrate metabolism</keyword>
<evidence type="ECO:0000256" key="9">
    <source>
        <dbReference type="PIRNR" id="PIRNR038994"/>
    </source>
</evidence>
<evidence type="ECO:0000313" key="14">
    <source>
        <dbReference type="Proteomes" id="UP000288623"/>
    </source>
</evidence>
<dbReference type="InterPro" id="IPR006680">
    <property type="entry name" value="Amidohydro-rel"/>
</dbReference>
<comment type="caution">
    <text evidence="13">The sequence shown here is derived from an EMBL/GenBank/DDBJ whole genome shotgun (WGS) entry which is preliminary data.</text>
</comment>
<dbReference type="PANTHER" id="PTHR11113">
    <property type="entry name" value="N-ACETYLGLUCOSAMINE-6-PHOSPHATE DEACETYLASE"/>
    <property type="match status" value="1"/>
</dbReference>
<comment type="pathway">
    <text evidence="8">Amino-sugar metabolism; N-acetylneuraminate degradation; D-fructose 6-phosphate from N-acetylneuraminate: step 4/5.</text>
</comment>
<reference evidence="13 14" key="1">
    <citation type="submission" date="2014-11" db="EMBL/GenBank/DDBJ databases">
        <title>Genome sequence and analysis of novel Kurthia sp.</title>
        <authorList>
            <person name="Lawson J.N."/>
            <person name="Gonzalez J.E."/>
            <person name="Rinauldi L."/>
            <person name="Xuan Z."/>
            <person name="Firman A."/>
            <person name="Shaddox L."/>
            <person name="Trudeau A."/>
            <person name="Shah S."/>
            <person name="Reiman D."/>
        </authorList>
    </citation>
    <scope>NUCLEOTIDE SEQUENCE [LARGE SCALE GENOMIC DNA]</scope>
    <source>
        <strain evidence="13 14">3B1D</strain>
    </source>
</reference>
<proteinExistence type="inferred from homology"/>
<feature type="domain" description="Amidohydrolase-related" evidence="12">
    <location>
        <begin position="49"/>
        <end position="377"/>
    </location>
</feature>
<evidence type="ECO:0000256" key="8">
    <source>
        <dbReference type="ARBA" id="ARBA00060590"/>
    </source>
</evidence>
<dbReference type="RefSeq" id="WP_126991894.1">
    <property type="nucleotide sequence ID" value="NZ_JTFC01000042.1"/>
</dbReference>
<dbReference type="InterPro" id="IPR032466">
    <property type="entry name" value="Metal_Hydrolase"/>
</dbReference>
<dbReference type="GO" id="GO:0006046">
    <property type="term" value="P:N-acetylglucosamine catabolic process"/>
    <property type="evidence" value="ECO:0007669"/>
    <property type="project" value="TreeGrafter"/>
</dbReference>
<feature type="binding site" evidence="11">
    <location>
        <position position="193"/>
    </location>
    <ligand>
        <name>Zn(2+)</name>
        <dbReference type="ChEBI" id="CHEBI:29105"/>
    </ligand>
</feature>
<dbReference type="CDD" id="cd00854">
    <property type="entry name" value="NagA"/>
    <property type="match status" value="1"/>
</dbReference>
<comment type="cofactor">
    <cofactor evidence="11">
        <name>a divalent metal cation</name>
        <dbReference type="ChEBI" id="CHEBI:60240"/>
    </cofactor>
    <text evidence="11">Binds 1 divalent metal cation per subunit.</text>
</comment>
<dbReference type="Gene3D" id="2.30.40.10">
    <property type="entry name" value="Urease, subunit C, domain 1"/>
    <property type="match status" value="1"/>
</dbReference>
<dbReference type="SUPFAM" id="SSF51556">
    <property type="entry name" value="Metallo-dependent hydrolases"/>
    <property type="match status" value="1"/>
</dbReference>
<dbReference type="PANTHER" id="PTHR11113:SF14">
    <property type="entry name" value="N-ACETYLGLUCOSAMINE-6-PHOSPHATE DEACETYLASE"/>
    <property type="match status" value="1"/>
</dbReference>
<feature type="binding site" evidence="11">
    <location>
        <position position="127"/>
    </location>
    <ligand>
        <name>Zn(2+)</name>
        <dbReference type="ChEBI" id="CHEBI:29105"/>
    </ligand>
</feature>
<evidence type="ECO:0000313" key="13">
    <source>
        <dbReference type="EMBL" id="RUS52553.1"/>
    </source>
</evidence>
<evidence type="ECO:0000256" key="5">
    <source>
        <dbReference type="ARBA" id="ARBA00022801"/>
    </source>
</evidence>
<evidence type="ECO:0000259" key="12">
    <source>
        <dbReference type="Pfam" id="PF01979"/>
    </source>
</evidence>
<dbReference type="GO" id="GO:0046872">
    <property type="term" value="F:metal ion binding"/>
    <property type="evidence" value="ECO:0007669"/>
    <property type="project" value="UniProtKB-KW"/>
</dbReference>
<evidence type="ECO:0000256" key="10">
    <source>
        <dbReference type="PIRSR" id="PIRSR038994-1"/>
    </source>
</evidence>
<accession>A0A433RQ67</accession>
<evidence type="ECO:0000256" key="7">
    <source>
        <dbReference type="ARBA" id="ARBA00047647"/>
    </source>
</evidence>
<dbReference type="Pfam" id="PF01979">
    <property type="entry name" value="Amidohydro_1"/>
    <property type="match status" value="1"/>
</dbReference>
<dbReference type="FunFam" id="3.20.20.140:FF:000004">
    <property type="entry name" value="N-acetylglucosamine-6-phosphate deacetylase"/>
    <property type="match status" value="1"/>
</dbReference>
<dbReference type="Proteomes" id="UP000288623">
    <property type="component" value="Unassembled WGS sequence"/>
</dbReference>
<evidence type="ECO:0000256" key="1">
    <source>
        <dbReference type="ARBA" id="ARBA00010716"/>
    </source>
</evidence>
<evidence type="ECO:0000256" key="4">
    <source>
        <dbReference type="ARBA" id="ARBA00022723"/>
    </source>
</evidence>
<dbReference type="PIRSF" id="PIRSF038994">
    <property type="entry name" value="NagA"/>
    <property type="match status" value="1"/>
</dbReference>
<feature type="binding site" evidence="11">
    <location>
        <position position="214"/>
    </location>
    <ligand>
        <name>Zn(2+)</name>
        <dbReference type="ChEBI" id="CHEBI:29105"/>
    </ligand>
</feature>
<protein>
    <recommendedName>
        <fullName evidence="3">N-acetylglucosamine-6-phosphate deacetylase</fullName>
        <ecNumber evidence="2">3.5.1.25</ecNumber>
    </recommendedName>
</protein>
<evidence type="ECO:0000256" key="3">
    <source>
        <dbReference type="ARBA" id="ARBA00018029"/>
    </source>
</evidence>
<comment type="catalytic activity">
    <reaction evidence="7">
        <text>N-acetyl-D-glucosamine 6-phosphate + H2O = D-glucosamine 6-phosphate + acetate</text>
        <dbReference type="Rhea" id="RHEA:22936"/>
        <dbReference type="ChEBI" id="CHEBI:15377"/>
        <dbReference type="ChEBI" id="CHEBI:30089"/>
        <dbReference type="ChEBI" id="CHEBI:57513"/>
        <dbReference type="ChEBI" id="CHEBI:58725"/>
        <dbReference type="EC" id="3.5.1.25"/>
    </reaction>
</comment>
<dbReference type="EC" id="3.5.1.25" evidence="2"/>
<name>A0A433RQ67_9BACL</name>
<dbReference type="Gene3D" id="3.20.20.140">
    <property type="entry name" value="Metal-dependent hydrolases"/>
    <property type="match status" value="1"/>
</dbReference>
<keyword evidence="4 11" id="KW-0479">Metal-binding</keyword>
<dbReference type="AlphaFoldDB" id="A0A433RQ67"/>
<organism evidence="13 14">
    <name type="scientific">Candidatus Kurthia intestinigallinarum</name>
    <dbReference type="NCBI Taxonomy" id="1562256"/>
    <lineage>
        <taxon>Bacteria</taxon>
        <taxon>Bacillati</taxon>
        <taxon>Bacillota</taxon>
        <taxon>Bacilli</taxon>
        <taxon>Bacillales</taxon>
        <taxon>Caryophanaceae</taxon>
        <taxon>Kurthia</taxon>
    </lineage>
</organism>
<dbReference type="GO" id="GO:0008448">
    <property type="term" value="F:N-acetylglucosamine-6-phosphate deacetylase activity"/>
    <property type="evidence" value="ECO:0007669"/>
    <property type="project" value="UniProtKB-EC"/>
</dbReference>
<dbReference type="InterPro" id="IPR003764">
    <property type="entry name" value="GlcNAc_6-P_deAcase"/>
</dbReference>
<dbReference type="InterPro" id="IPR011059">
    <property type="entry name" value="Metal-dep_hydrolase_composite"/>
</dbReference>
<dbReference type="EMBL" id="JTFC01000042">
    <property type="protein sequence ID" value="RUS52553.1"/>
    <property type="molecule type" value="Genomic_DNA"/>
</dbReference>
<evidence type="ECO:0000256" key="11">
    <source>
        <dbReference type="PIRSR" id="PIRSR038994-3"/>
    </source>
</evidence>
<evidence type="ECO:0000256" key="6">
    <source>
        <dbReference type="ARBA" id="ARBA00023277"/>
    </source>
</evidence>
<comment type="similarity">
    <text evidence="1 9">Belongs to the metallo-dependent hydrolases superfamily. NagA family.</text>
</comment>
<dbReference type="OrthoDB" id="9776488at2"/>
<gene>
    <name evidence="13" type="ORF">QI30_17515</name>
</gene>
<dbReference type="SUPFAM" id="SSF51338">
    <property type="entry name" value="Composite domain of metallo-dependent hydrolases"/>
    <property type="match status" value="1"/>
</dbReference>
<keyword evidence="14" id="KW-1185">Reference proteome</keyword>
<feature type="active site" description="Proton donor/acceptor" evidence="10">
    <location>
        <position position="272"/>
    </location>
</feature>